<keyword evidence="6 7" id="KW-0472">Membrane</keyword>
<feature type="transmembrane region" description="Helical" evidence="7">
    <location>
        <begin position="124"/>
        <end position="150"/>
    </location>
</feature>
<dbReference type="PROSITE" id="PS50928">
    <property type="entry name" value="ABC_TM1"/>
    <property type="match status" value="1"/>
</dbReference>
<dbReference type="InterPro" id="IPR025966">
    <property type="entry name" value="OppC_N"/>
</dbReference>
<dbReference type="PANTHER" id="PTHR43386">
    <property type="entry name" value="OLIGOPEPTIDE TRANSPORT SYSTEM PERMEASE PROTEIN APPC"/>
    <property type="match status" value="1"/>
</dbReference>
<reference evidence="9 11" key="1">
    <citation type="submission" date="2020-05" db="EMBL/GenBank/DDBJ databases">
        <title>FDA dAtabase for Regulatory Grade micrObial Sequences (FDA-ARGOS): Supporting development and validation of Infectious Disease Dx tests.</title>
        <authorList>
            <person name="Sproer C."/>
            <person name="Gronow S."/>
            <person name="Severitt S."/>
            <person name="Schroder I."/>
            <person name="Tallon L."/>
            <person name="Sadzewicz L."/>
            <person name="Zhao X."/>
            <person name="Vavikolanu K."/>
            <person name="Mehta A."/>
            <person name="Aluvathingal J."/>
            <person name="Nadendla S."/>
            <person name="Myers T."/>
            <person name="Yan Y."/>
            <person name="Sichtig H."/>
        </authorList>
    </citation>
    <scope>NUCLEOTIDE SEQUENCE [LARGE SCALE GENOMIC DNA]</scope>
    <source>
        <strain evidence="9 11">FDAARGOS_787</strain>
    </source>
</reference>
<feature type="transmembrane region" description="Helical" evidence="7">
    <location>
        <begin position="12"/>
        <end position="35"/>
    </location>
</feature>
<dbReference type="InterPro" id="IPR050366">
    <property type="entry name" value="BP-dependent_transpt_permease"/>
</dbReference>
<dbReference type="EMBL" id="CP154792">
    <property type="protein sequence ID" value="XAN15941.1"/>
    <property type="molecule type" value="Genomic_DNA"/>
</dbReference>
<keyword evidence="4 7" id="KW-0812">Transmembrane</keyword>
<dbReference type="GO" id="GO:0055085">
    <property type="term" value="P:transmembrane transport"/>
    <property type="evidence" value="ECO:0007669"/>
    <property type="project" value="InterPro"/>
</dbReference>
<keyword evidence="3" id="KW-1003">Cell membrane</keyword>
<dbReference type="GO" id="GO:0005886">
    <property type="term" value="C:plasma membrane"/>
    <property type="evidence" value="ECO:0007669"/>
    <property type="project" value="UniProtKB-SubCell"/>
</dbReference>
<organism evidence="9 11">
    <name type="scientific">Achromobacter denitrificans</name>
    <name type="common">Alcaligenes denitrificans</name>
    <dbReference type="NCBI Taxonomy" id="32002"/>
    <lineage>
        <taxon>Bacteria</taxon>
        <taxon>Pseudomonadati</taxon>
        <taxon>Pseudomonadota</taxon>
        <taxon>Betaproteobacteria</taxon>
        <taxon>Burkholderiales</taxon>
        <taxon>Alcaligenaceae</taxon>
        <taxon>Achromobacter</taxon>
    </lineage>
</organism>
<dbReference type="CDD" id="cd06261">
    <property type="entry name" value="TM_PBP2"/>
    <property type="match status" value="1"/>
</dbReference>
<dbReference type="Pfam" id="PF00528">
    <property type="entry name" value="BPD_transp_1"/>
    <property type="match status" value="1"/>
</dbReference>
<feature type="transmembrane region" description="Helical" evidence="7">
    <location>
        <begin position="79"/>
        <end position="103"/>
    </location>
</feature>
<dbReference type="InterPro" id="IPR000515">
    <property type="entry name" value="MetI-like"/>
</dbReference>
<keyword evidence="5 7" id="KW-1133">Transmembrane helix</keyword>
<dbReference type="InterPro" id="IPR035906">
    <property type="entry name" value="MetI-like_sf"/>
</dbReference>
<evidence type="ECO:0000256" key="4">
    <source>
        <dbReference type="ARBA" id="ARBA00022692"/>
    </source>
</evidence>
<evidence type="ECO:0000256" key="3">
    <source>
        <dbReference type="ARBA" id="ARBA00022475"/>
    </source>
</evidence>
<keyword evidence="2 7" id="KW-0813">Transport</keyword>
<reference evidence="10 12" key="2">
    <citation type="submission" date="2024-05" db="EMBL/GenBank/DDBJ databases">
        <title>Achromobacter denitrificans. BP1, complete genome.</title>
        <authorList>
            <person name="Zhang B."/>
        </authorList>
    </citation>
    <scope>NUCLEOTIDE SEQUENCE [LARGE SCALE GENOMIC DNA]</scope>
    <source>
        <strain evidence="10 12">BP1</strain>
    </source>
</reference>
<evidence type="ECO:0000256" key="1">
    <source>
        <dbReference type="ARBA" id="ARBA00004651"/>
    </source>
</evidence>
<dbReference type="PANTHER" id="PTHR43386:SF1">
    <property type="entry name" value="D,D-DIPEPTIDE TRANSPORT SYSTEM PERMEASE PROTEIN DDPC-RELATED"/>
    <property type="match status" value="1"/>
</dbReference>
<dbReference type="OrthoDB" id="9783218at2"/>
<evidence type="ECO:0000256" key="5">
    <source>
        <dbReference type="ARBA" id="ARBA00022989"/>
    </source>
</evidence>
<name>A0A427WYN8_ACHDE</name>
<feature type="transmembrane region" description="Helical" evidence="7">
    <location>
        <begin position="240"/>
        <end position="262"/>
    </location>
</feature>
<protein>
    <submittedName>
        <fullName evidence="9">ABC transporter permease</fullName>
    </submittedName>
</protein>
<evidence type="ECO:0000313" key="10">
    <source>
        <dbReference type="EMBL" id="XAN15941.1"/>
    </source>
</evidence>
<accession>A0A427WYN8</accession>
<dbReference type="AlphaFoldDB" id="A0A427WYN8"/>
<evidence type="ECO:0000256" key="2">
    <source>
        <dbReference type="ARBA" id="ARBA00022448"/>
    </source>
</evidence>
<evidence type="ECO:0000259" key="8">
    <source>
        <dbReference type="PROSITE" id="PS50928"/>
    </source>
</evidence>
<comment type="similarity">
    <text evidence="7">Belongs to the binding-protein-dependent transport system permease family.</text>
</comment>
<dbReference type="Proteomes" id="UP000509782">
    <property type="component" value="Chromosome"/>
</dbReference>
<dbReference type="Gene3D" id="1.10.3720.10">
    <property type="entry name" value="MetI-like"/>
    <property type="match status" value="1"/>
</dbReference>
<feature type="transmembrane region" description="Helical" evidence="7">
    <location>
        <begin position="196"/>
        <end position="219"/>
    </location>
</feature>
<dbReference type="Proteomes" id="UP001446337">
    <property type="component" value="Chromosome"/>
</dbReference>
<dbReference type="Pfam" id="PF12911">
    <property type="entry name" value="OppC_N"/>
    <property type="match status" value="1"/>
</dbReference>
<evidence type="ECO:0000313" key="12">
    <source>
        <dbReference type="Proteomes" id="UP001446337"/>
    </source>
</evidence>
<comment type="subcellular location">
    <subcellularLocation>
        <location evidence="1 7">Cell membrane</location>
        <topology evidence="1 7">Multi-pass membrane protein</topology>
    </subcellularLocation>
</comment>
<sequence>MKSLIKRYFTNAGAVVGLVCLSAIVLMALGAHWLYPINPWDTTEAPFLRPFEEAGAWLGADSMGRNIAAGIVHGAQASLLVGVVATVVAVFIGMLIGVPAGYLGGRWDELLMRVTEIFQTIPSFLFAIVLVAIFQPSFGSVITAVALVSWPPIARLVRAEFMRVKASEFVEAATVQGYSRARIVFTEILPNCVSPLIVMASLMVANAILLESAISFLGLGDPNLMTWGYMVGASRTFLRLAWWMCLFPGVAIFVTVLAVNLMGEGLNDALNPRLHRKG</sequence>
<evidence type="ECO:0000256" key="6">
    <source>
        <dbReference type="ARBA" id="ARBA00023136"/>
    </source>
</evidence>
<dbReference type="SUPFAM" id="SSF161098">
    <property type="entry name" value="MetI-like"/>
    <property type="match status" value="1"/>
</dbReference>
<gene>
    <name evidence="10" type="ORF">AAIK43_31960</name>
    <name evidence="9" type="ORF">FOC81_23820</name>
</gene>
<dbReference type="STRING" id="32002.BVK87_12860"/>
<evidence type="ECO:0000256" key="7">
    <source>
        <dbReference type="RuleBase" id="RU363032"/>
    </source>
</evidence>
<dbReference type="EMBL" id="CP054569">
    <property type="protein sequence ID" value="QKQ49576.1"/>
    <property type="molecule type" value="Genomic_DNA"/>
</dbReference>
<proteinExistence type="inferred from homology"/>
<dbReference type="RefSeq" id="WP_088147983.1">
    <property type="nucleotide sequence ID" value="NZ_CADIKP010000001.1"/>
</dbReference>
<evidence type="ECO:0000313" key="11">
    <source>
        <dbReference type="Proteomes" id="UP000509782"/>
    </source>
</evidence>
<feature type="domain" description="ABC transmembrane type-1" evidence="8">
    <location>
        <begin position="75"/>
        <end position="263"/>
    </location>
</feature>
<keyword evidence="12" id="KW-1185">Reference proteome</keyword>
<evidence type="ECO:0000313" key="9">
    <source>
        <dbReference type="EMBL" id="QKQ49576.1"/>
    </source>
</evidence>